<dbReference type="EMBL" id="NBXA01000001">
    <property type="protein sequence ID" value="RFA17277.1"/>
    <property type="molecule type" value="Genomic_DNA"/>
</dbReference>
<comment type="caution">
    <text evidence="8">The sequence shown here is derived from an EMBL/GenBank/DDBJ whole genome shotgun (WGS) entry which is preliminary data.</text>
</comment>
<sequence>MKLSFDPEGWNDYVFWQQEDRVMLKRVNRLIQEILRDARRGIGKPELLRFELGEVWSRRITSEHRMVYSITDELLVIWQCRQHY</sequence>
<evidence type="ECO:0000256" key="7">
    <source>
        <dbReference type="ARBA" id="ARBA00050056"/>
    </source>
</evidence>
<name>A0A3E0W7V0_9MICO</name>
<dbReference type="RefSeq" id="WP_116281314.1">
    <property type="nucleotide sequence ID" value="NZ_NBXA01000001.1"/>
</dbReference>
<dbReference type="OrthoDB" id="9801102at2"/>
<accession>A0A3E0W7V0</accession>
<keyword evidence="3" id="KW-0540">Nuclease</keyword>
<evidence type="ECO:0000256" key="1">
    <source>
        <dbReference type="ARBA" id="ARBA00008172"/>
    </source>
</evidence>
<keyword evidence="5" id="KW-0378">Hydrolase</keyword>
<organism evidence="8 9">
    <name type="scientific">Subtercola boreus</name>
    <dbReference type="NCBI Taxonomy" id="120213"/>
    <lineage>
        <taxon>Bacteria</taxon>
        <taxon>Bacillati</taxon>
        <taxon>Actinomycetota</taxon>
        <taxon>Actinomycetes</taxon>
        <taxon>Micrococcales</taxon>
        <taxon>Microbacteriaceae</taxon>
        <taxon>Subtercola</taxon>
    </lineage>
</organism>
<evidence type="ECO:0000256" key="4">
    <source>
        <dbReference type="ARBA" id="ARBA00022759"/>
    </source>
</evidence>
<dbReference type="GO" id="GO:0045892">
    <property type="term" value="P:negative regulation of DNA-templated transcription"/>
    <property type="evidence" value="ECO:0007669"/>
    <property type="project" value="TreeGrafter"/>
</dbReference>
<dbReference type="PANTHER" id="PTHR38039:SF1">
    <property type="entry name" value="TOXIN YOEB"/>
    <property type="match status" value="1"/>
</dbReference>
<reference evidence="8 9" key="1">
    <citation type="submission" date="2017-04" db="EMBL/GenBank/DDBJ databases">
        <title>Comparative genome analysis of Subtercola boreus.</title>
        <authorList>
            <person name="Cho Y.-J."/>
            <person name="Cho A."/>
            <person name="Kim O.-S."/>
            <person name="Lee J.-I."/>
        </authorList>
    </citation>
    <scope>NUCLEOTIDE SEQUENCE [LARGE SCALE GENOMIC DNA]</scope>
    <source>
        <strain evidence="8 9">P27444</strain>
    </source>
</reference>
<gene>
    <name evidence="8" type="ORF">B7R21_00625</name>
</gene>
<dbReference type="Proteomes" id="UP000256709">
    <property type="component" value="Unassembled WGS sequence"/>
</dbReference>
<dbReference type="Gene3D" id="3.30.2310.20">
    <property type="entry name" value="RelE-like"/>
    <property type="match status" value="1"/>
</dbReference>
<dbReference type="InterPro" id="IPR009614">
    <property type="entry name" value="YoeB_toxin"/>
</dbReference>
<keyword evidence="4" id="KW-0255">Endonuclease</keyword>
<comment type="similarity">
    <text evidence="1">Belongs to the YoeB family.</text>
</comment>
<dbReference type="Pfam" id="PF06769">
    <property type="entry name" value="YoeB_toxin"/>
    <property type="match status" value="1"/>
</dbReference>
<evidence type="ECO:0000313" key="9">
    <source>
        <dbReference type="Proteomes" id="UP000256709"/>
    </source>
</evidence>
<evidence type="ECO:0000256" key="6">
    <source>
        <dbReference type="ARBA" id="ARBA00030388"/>
    </source>
</evidence>
<protein>
    <recommendedName>
        <fullName evidence="7">Endoribonuclease YoeB</fullName>
    </recommendedName>
    <alternativeName>
        <fullName evidence="6">Putative mRNA interferase YoeB</fullName>
    </alternativeName>
</protein>
<proteinExistence type="inferred from homology"/>
<dbReference type="GO" id="GO:0016787">
    <property type="term" value="F:hydrolase activity"/>
    <property type="evidence" value="ECO:0007669"/>
    <property type="project" value="UniProtKB-KW"/>
</dbReference>
<keyword evidence="2" id="KW-1277">Toxin-antitoxin system</keyword>
<dbReference type="PANTHER" id="PTHR38039">
    <property type="entry name" value="TOXIN YOEB"/>
    <property type="match status" value="1"/>
</dbReference>
<dbReference type="InterPro" id="IPR035093">
    <property type="entry name" value="RelE/ParE_toxin_dom_sf"/>
</dbReference>
<dbReference type="GO" id="GO:0006401">
    <property type="term" value="P:RNA catabolic process"/>
    <property type="evidence" value="ECO:0007669"/>
    <property type="project" value="InterPro"/>
</dbReference>
<evidence type="ECO:0000256" key="2">
    <source>
        <dbReference type="ARBA" id="ARBA00022649"/>
    </source>
</evidence>
<evidence type="ECO:0000313" key="8">
    <source>
        <dbReference type="EMBL" id="RFA17277.1"/>
    </source>
</evidence>
<dbReference type="SUPFAM" id="SSF143011">
    <property type="entry name" value="RelE-like"/>
    <property type="match status" value="1"/>
</dbReference>
<evidence type="ECO:0000256" key="3">
    <source>
        <dbReference type="ARBA" id="ARBA00022722"/>
    </source>
</evidence>
<evidence type="ECO:0000256" key="5">
    <source>
        <dbReference type="ARBA" id="ARBA00022801"/>
    </source>
</evidence>
<dbReference type="GO" id="GO:0004519">
    <property type="term" value="F:endonuclease activity"/>
    <property type="evidence" value="ECO:0007669"/>
    <property type="project" value="UniProtKB-KW"/>
</dbReference>
<dbReference type="AlphaFoldDB" id="A0A3E0W7V0"/>
<dbReference type="NCBIfam" id="TIGR02116">
    <property type="entry name" value="toxin_Txe_YoeB"/>
    <property type="match status" value="1"/>
</dbReference>